<dbReference type="Gene3D" id="3.90.25.10">
    <property type="entry name" value="UDP-galactose 4-epimerase, domain 1"/>
    <property type="match status" value="1"/>
</dbReference>
<evidence type="ECO:0000256" key="2">
    <source>
        <dbReference type="SAM" id="MobiDB-lite"/>
    </source>
</evidence>
<feature type="compositionally biased region" description="Basic residues" evidence="2">
    <location>
        <begin position="291"/>
        <end position="300"/>
    </location>
</feature>
<organism evidence="4 5">
    <name type="scientific">Halolamina pelagica</name>
    <dbReference type="NCBI Taxonomy" id="699431"/>
    <lineage>
        <taxon>Archaea</taxon>
        <taxon>Methanobacteriati</taxon>
        <taxon>Methanobacteriota</taxon>
        <taxon>Stenosarchaea group</taxon>
        <taxon>Halobacteria</taxon>
        <taxon>Halobacteriales</taxon>
        <taxon>Haloferacaceae</taxon>
    </lineage>
</organism>
<dbReference type="STRING" id="699431.SY89_03413"/>
<feature type="domain" description="NAD-dependent epimerase/dehydratase" evidence="3">
    <location>
        <begin position="20"/>
        <end position="245"/>
    </location>
</feature>
<dbReference type="Proteomes" id="UP000050535">
    <property type="component" value="Unassembled WGS sequence"/>
</dbReference>
<evidence type="ECO:0000313" key="4">
    <source>
        <dbReference type="EMBL" id="KPN29179.1"/>
    </source>
</evidence>
<accession>A0A0N8HZD2</accession>
<gene>
    <name evidence="4" type="ORF">SY89_03413</name>
</gene>
<comment type="caution">
    <text evidence="4">The sequence shown here is derived from an EMBL/GenBank/DDBJ whole genome shotgun (WGS) entry which is preliminary data.</text>
</comment>
<dbReference type="PATRIC" id="fig|699431.3.peg.3504"/>
<comment type="similarity">
    <text evidence="1">Belongs to the NAD(P)-dependent epimerase/dehydratase family.</text>
</comment>
<evidence type="ECO:0000256" key="1">
    <source>
        <dbReference type="ARBA" id="ARBA00007637"/>
    </source>
</evidence>
<dbReference type="InterPro" id="IPR036291">
    <property type="entry name" value="NAD(P)-bd_dom_sf"/>
</dbReference>
<dbReference type="PANTHER" id="PTHR43000">
    <property type="entry name" value="DTDP-D-GLUCOSE 4,6-DEHYDRATASE-RELATED"/>
    <property type="match status" value="1"/>
</dbReference>
<sequence length="310" mass="33014">MFRDQSDSITIPEPIRGSTVLVTGGAGFVGSHLAHALADACTVRVVDDLSGGDRTRVPRGATFLEGDLCDTAVLAPAVEGVDYVFHQAGLVSVPESVERPLESHERNVDATLAVLEAAREQDARVVAASSAAVYGPPSSVPIGEDDSTDPTSPYGVDKLAADHYTRLYHGRYGVETVALRYFNVYGPGQDSGVVSAFLDQLRAGEPIIVEGDGEQTRDFVHVDDVVRANLAAATTDGVGRAYNVGTGEATRIDELAATISELAGGDVPIEHTAPDPRISRTAVRTSLGQKQRFRSTRQSHWKTGSRTCWQ</sequence>
<feature type="compositionally biased region" description="Polar residues" evidence="2">
    <location>
        <begin position="301"/>
        <end position="310"/>
    </location>
</feature>
<dbReference type="EMBL" id="LGUC01000002">
    <property type="protein sequence ID" value="KPN29179.1"/>
    <property type="molecule type" value="Genomic_DNA"/>
</dbReference>
<evidence type="ECO:0000313" key="5">
    <source>
        <dbReference type="Proteomes" id="UP000050535"/>
    </source>
</evidence>
<proteinExistence type="inferred from homology"/>
<evidence type="ECO:0000259" key="3">
    <source>
        <dbReference type="Pfam" id="PF01370"/>
    </source>
</evidence>
<name>A0A0N8HZD2_9EURY</name>
<dbReference type="AlphaFoldDB" id="A0A0N8HZD2"/>
<dbReference type="Gene3D" id="3.40.50.720">
    <property type="entry name" value="NAD(P)-binding Rossmann-like Domain"/>
    <property type="match status" value="1"/>
</dbReference>
<protein>
    <submittedName>
        <fullName evidence="4">Vi polysaccharide biosynthesis protein TviC</fullName>
    </submittedName>
</protein>
<keyword evidence="5" id="KW-1185">Reference proteome</keyword>
<feature type="region of interest" description="Disordered" evidence="2">
    <location>
        <begin position="284"/>
        <end position="310"/>
    </location>
</feature>
<dbReference type="InterPro" id="IPR001509">
    <property type="entry name" value="Epimerase_deHydtase"/>
</dbReference>
<dbReference type="SUPFAM" id="SSF51735">
    <property type="entry name" value="NAD(P)-binding Rossmann-fold domains"/>
    <property type="match status" value="1"/>
</dbReference>
<reference evidence="5" key="1">
    <citation type="submission" date="2013-11" db="EMBL/GenBank/DDBJ databases">
        <authorList>
            <person name="Hoang H.T."/>
            <person name="Killian M.L."/>
            <person name="Madson D.M."/>
            <person name="Arruda P.H.E."/>
            <person name="Sun D."/>
            <person name="Schwartz K.J."/>
            <person name="Yoon K."/>
        </authorList>
    </citation>
    <scope>NUCLEOTIDE SEQUENCE [LARGE SCALE GENOMIC DNA]</scope>
    <source>
        <strain evidence="5">CDK2</strain>
    </source>
</reference>
<dbReference type="Pfam" id="PF01370">
    <property type="entry name" value="Epimerase"/>
    <property type="match status" value="1"/>
</dbReference>